<dbReference type="PIRSF" id="PIRSF038984">
    <property type="entry name" value="FAD_binding_protein"/>
    <property type="match status" value="1"/>
</dbReference>
<feature type="domain" description="FAD-dependent protein C-terminal" evidence="1">
    <location>
        <begin position="283"/>
        <end position="481"/>
    </location>
</feature>
<name>A0A7G9GFI3_9FIRM</name>
<dbReference type="InterPro" id="IPR036188">
    <property type="entry name" value="FAD/NAD-bd_sf"/>
</dbReference>
<dbReference type="PANTHER" id="PTHR42842">
    <property type="entry name" value="FAD/NAD(P)-BINDING OXIDOREDUCTASE"/>
    <property type="match status" value="1"/>
</dbReference>
<dbReference type="Pfam" id="PF21688">
    <property type="entry name" value="FAD-depend_C"/>
    <property type="match status" value="1"/>
</dbReference>
<gene>
    <name evidence="2" type="ORF">H9Q79_04555</name>
</gene>
<dbReference type="Gene3D" id="3.50.50.60">
    <property type="entry name" value="FAD/NAD(P)-binding domain"/>
    <property type="match status" value="2"/>
</dbReference>
<dbReference type="AlphaFoldDB" id="A0A7G9GFI3"/>
<dbReference type="RefSeq" id="WP_249329282.1">
    <property type="nucleotide sequence ID" value="NZ_CP060635.1"/>
</dbReference>
<dbReference type="KEGG" id="whj:H9Q79_04555"/>
<evidence type="ECO:0000259" key="1">
    <source>
        <dbReference type="Pfam" id="PF21688"/>
    </source>
</evidence>
<dbReference type="Proteomes" id="UP000515860">
    <property type="component" value="Chromosome"/>
</dbReference>
<dbReference type="EMBL" id="CP060635">
    <property type="protein sequence ID" value="QNM09565.1"/>
    <property type="molecule type" value="Genomic_DNA"/>
</dbReference>
<protein>
    <submittedName>
        <fullName evidence="2">NAD(P)-binding protein</fullName>
    </submittedName>
</protein>
<evidence type="ECO:0000313" key="3">
    <source>
        <dbReference type="Proteomes" id="UP000515860"/>
    </source>
</evidence>
<reference evidence="2 3" key="1">
    <citation type="submission" date="2020-08" db="EMBL/GenBank/DDBJ databases">
        <authorList>
            <person name="Liu C."/>
            <person name="Sun Q."/>
        </authorList>
    </citation>
    <scope>NUCLEOTIDE SEQUENCE [LARGE SCALE GENOMIC DNA]</scope>
    <source>
        <strain evidence="2 3">NSJ-29</strain>
    </source>
</reference>
<dbReference type="PANTHER" id="PTHR42842:SF3">
    <property type="entry name" value="FAD_NAD(P)-BINDING OXIDOREDUCTASE FAMILY PROTEIN"/>
    <property type="match status" value="1"/>
</dbReference>
<proteinExistence type="predicted"/>
<dbReference type="PRINTS" id="PR00419">
    <property type="entry name" value="ADXRDTASE"/>
</dbReference>
<accession>A0A7G9GFI3</accession>
<organism evidence="2 3">
    <name type="scientific">Wansuia hejianensis</name>
    <dbReference type="NCBI Taxonomy" id="2763667"/>
    <lineage>
        <taxon>Bacteria</taxon>
        <taxon>Bacillati</taxon>
        <taxon>Bacillota</taxon>
        <taxon>Clostridia</taxon>
        <taxon>Lachnospirales</taxon>
        <taxon>Lachnospiraceae</taxon>
        <taxon>Wansuia</taxon>
    </lineage>
</organism>
<dbReference type="Pfam" id="PF13450">
    <property type="entry name" value="NAD_binding_8"/>
    <property type="match status" value="1"/>
</dbReference>
<keyword evidence="3" id="KW-1185">Reference proteome</keyword>
<dbReference type="InterPro" id="IPR028348">
    <property type="entry name" value="FAD-binding_protein"/>
</dbReference>
<dbReference type="InterPro" id="IPR049516">
    <property type="entry name" value="FAD-depend_C"/>
</dbReference>
<dbReference type="Gene3D" id="3.30.70.2700">
    <property type="match status" value="1"/>
</dbReference>
<sequence length="535" mass="58701">MIQITQLKMPVLHTREELEAQIAGVLRVRPEEIKGWKIARRSIDARKREDLKMVYTIYAEITAEKKILAKGKHKNIMSIHPERYHFPMPGDEKLLYPPVIVGSGPAGLFCGYMLARQGYRPVILEQGDPAAIRREKVEAFWKGGRLDPDSNIQFGEGGAGTFSDGKLNTGVKDKNGRNQEVLRIFVEAGAPEEILYDARPHLGTDLLLKIVEHMRNQILEMGGEVRFRAKAVRLVTEGDKVKGVRLQDGETIPAQAVVLAIGHSARDTFSMLYEQGLKMQPKSFAVGVRVEHPQQMITDSQYGPDAPEILGAASYRLAHTLKNGRGIYSFCMCPGGYVVNASSEQGLLAVNGMSYHARDSRNANSAIVVTVGPSDFSGCHAEGTPSVLDGLAFQRRLEREAFLCGGGAIPVQRFEDFCRNRPGGPGSYEPCMKGRYEYANVRSIFPEFLAVSLEQGITALNRKLPGFSLPDTLLSGVESRTSSPVRICRDDLLESNVRGIYPCGEGAGYAGGITSAAMDGLRVAEAIGKKYMNIL</sequence>
<dbReference type="SUPFAM" id="SSF51905">
    <property type="entry name" value="FAD/NAD(P)-binding domain"/>
    <property type="match status" value="1"/>
</dbReference>
<evidence type="ECO:0000313" key="2">
    <source>
        <dbReference type="EMBL" id="QNM09565.1"/>
    </source>
</evidence>